<dbReference type="Gene3D" id="3.30.200.20">
    <property type="entry name" value="Phosphorylase Kinase, domain 1"/>
    <property type="match status" value="1"/>
</dbReference>
<name>B4H7E4_DROPE</name>
<dbReference type="PhylomeDB" id="B4H7E4"/>
<keyword evidence="4" id="KW-0418">Kinase</keyword>
<dbReference type="HOGENOM" id="CLU_000288_184_0_1"/>
<keyword evidence="1" id="KW-0723">Serine/threonine-protein kinase</keyword>
<evidence type="ECO:0000256" key="5">
    <source>
        <dbReference type="ARBA" id="ARBA00022840"/>
    </source>
</evidence>
<proteinExistence type="predicted"/>
<sequence length="552" mass="61649">MGNSQTRHENRRTSQSTREAAAQRHELIETEAAPTTATATATATGTASTTRPQQQQQQEPPQRRQHSLPSTTFGCGGSSRKSLQRPPAHPEPQAEPEPEPVAINSIGVVTAEAESQPAAAAAAASTLSCATTVGLQQPQQQQQPQPRLQQLSTWSLGSLSGGRVNWSFSAARNSFRHRNKATRKSSTSLQGFRRRKTQWHRPLTNSIFSSHFKEASRNEQFQIEHLVAKGAFGVVFKVCNRTDNSSCYALKVLKKSKLIEDNSVRQIKDEADIQKVCGHHPFIVQQIDLWQNRHNLHILSEYIPNGELFSKIVHFSIDLVRLYIGEIALAIDFLHNAGIIYRDAKPENILLTQQFHIKLTDFGLSKWLKLGANTRTICGTFKYMAPEILCGEPYGHAVDWWALGVIACQMLTQKCPNIKQYLLRQRREESLGTADTADGLSNAPSIAQINGCLQDRRSSDSEEEFLPGAVRSLEHEGQDVLRKLLAIDPRQRIRSVMALQRIALYKGYKLTSKQLLSLSPLGIITRDGIRVYEDSQFDPISSQLAIKAFQDF</sequence>
<dbReference type="PANTHER" id="PTHR24351">
    <property type="entry name" value="RIBOSOMAL PROTEIN S6 KINASE"/>
    <property type="match status" value="1"/>
</dbReference>
<keyword evidence="2" id="KW-0808">Transferase</keyword>
<dbReference type="eggNOG" id="KOG0598">
    <property type="taxonomic scope" value="Eukaryota"/>
</dbReference>
<dbReference type="InterPro" id="IPR011009">
    <property type="entry name" value="Kinase-like_dom_sf"/>
</dbReference>
<dbReference type="InterPro" id="IPR000719">
    <property type="entry name" value="Prot_kinase_dom"/>
</dbReference>
<keyword evidence="5" id="KW-0067">ATP-binding</keyword>
<dbReference type="STRING" id="7234.B4H7E4"/>
<dbReference type="Pfam" id="PF00069">
    <property type="entry name" value="Pkinase"/>
    <property type="match status" value="1"/>
</dbReference>
<dbReference type="OrthoDB" id="3205605at2759"/>
<dbReference type="AlphaFoldDB" id="B4H7E4"/>
<evidence type="ECO:0000256" key="3">
    <source>
        <dbReference type="ARBA" id="ARBA00022741"/>
    </source>
</evidence>
<feature type="compositionally biased region" description="Basic and acidic residues" evidence="6">
    <location>
        <begin position="1"/>
        <end position="12"/>
    </location>
</feature>
<gene>
    <name evidence="8" type="primary">Dper\GL26994</name>
    <name evidence="8" type="ORF">Dper_GL26994</name>
</gene>
<dbReference type="KEGG" id="dpe:6601715"/>
<feature type="region of interest" description="Disordered" evidence="6">
    <location>
        <begin position="175"/>
        <end position="195"/>
    </location>
</feature>
<dbReference type="GO" id="GO:0005524">
    <property type="term" value="F:ATP binding"/>
    <property type="evidence" value="ECO:0007669"/>
    <property type="project" value="UniProtKB-KW"/>
</dbReference>
<evidence type="ECO:0000313" key="9">
    <source>
        <dbReference type="Proteomes" id="UP000008744"/>
    </source>
</evidence>
<dbReference type="EMBL" id="CH479218">
    <property type="protein sequence ID" value="EDW33755.1"/>
    <property type="molecule type" value="Genomic_DNA"/>
</dbReference>
<dbReference type="GO" id="GO:0004674">
    <property type="term" value="F:protein serine/threonine kinase activity"/>
    <property type="evidence" value="ECO:0007669"/>
    <property type="project" value="UniProtKB-KW"/>
</dbReference>
<dbReference type="SUPFAM" id="SSF56112">
    <property type="entry name" value="Protein kinase-like (PK-like)"/>
    <property type="match status" value="1"/>
</dbReference>
<feature type="domain" description="Protein kinase" evidence="7">
    <location>
        <begin position="221"/>
        <end position="504"/>
    </location>
</feature>
<evidence type="ECO:0000259" key="7">
    <source>
        <dbReference type="PROSITE" id="PS50011"/>
    </source>
</evidence>
<dbReference type="Proteomes" id="UP000008744">
    <property type="component" value="Unassembled WGS sequence"/>
</dbReference>
<evidence type="ECO:0000313" key="8">
    <source>
        <dbReference type="EMBL" id="EDW33755.1"/>
    </source>
</evidence>
<dbReference type="PROSITE" id="PS50011">
    <property type="entry name" value="PROTEIN_KINASE_DOM"/>
    <property type="match status" value="1"/>
</dbReference>
<evidence type="ECO:0000256" key="1">
    <source>
        <dbReference type="ARBA" id="ARBA00022527"/>
    </source>
</evidence>
<evidence type="ECO:0000256" key="2">
    <source>
        <dbReference type="ARBA" id="ARBA00022679"/>
    </source>
</evidence>
<evidence type="ECO:0000256" key="6">
    <source>
        <dbReference type="SAM" id="MobiDB-lite"/>
    </source>
</evidence>
<feature type="compositionally biased region" description="Low complexity" evidence="6">
    <location>
        <begin position="30"/>
        <end position="60"/>
    </location>
</feature>
<dbReference type="FunFam" id="3.30.200.20:FF:000857">
    <property type="entry name" value="Pk17E, isoform A"/>
    <property type="match status" value="1"/>
</dbReference>
<reference evidence="8 9" key="1">
    <citation type="journal article" date="2007" name="Nature">
        <title>Evolution of genes and genomes on the Drosophila phylogeny.</title>
        <authorList>
            <consortium name="Drosophila 12 Genomes Consortium"/>
            <person name="Clark A.G."/>
            <person name="Eisen M.B."/>
            <person name="Smith D.R."/>
            <person name="Bergman C.M."/>
            <person name="Oliver B."/>
            <person name="Markow T.A."/>
            <person name="Kaufman T.C."/>
            <person name="Kellis M."/>
            <person name="Gelbart W."/>
            <person name="Iyer V.N."/>
            <person name="Pollard D.A."/>
            <person name="Sackton T.B."/>
            <person name="Larracuente A.M."/>
            <person name="Singh N.D."/>
            <person name="Abad J.P."/>
            <person name="Abt D.N."/>
            <person name="Adryan B."/>
            <person name="Aguade M."/>
            <person name="Akashi H."/>
            <person name="Anderson W.W."/>
            <person name="Aquadro C.F."/>
            <person name="Ardell D.H."/>
            <person name="Arguello R."/>
            <person name="Artieri C.G."/>
            <person name="Barbash D.A."/>
            <person name="Barker D."/>
            <person name="Barsanti P."/>
            <person name="Batterham P."/>
            <person name="Batzoglou S."/>
            <person name="Begun D."/>
            <person name="Bhutkar A."/>
            <person name="Blanco E."/>
            <person name="Bosak S.A."/>
            <person name="Bradley R.K."/>
            <person name="Brand A.D."/>
            <person name="Brent M.R."/>
            <person name="Brooks A.N."/>
            <person name="Brown R.H."/>
            <person name="Butlin R.K."/>
            <person name="Caggese C."/>
            <person name="Calvi B.R."/>
            <person name="Bernardo de Carvalho A."/>
            <person name="Caspi A."/>
            <person name="Castrezana S."/>
            <person name="Celniker S.E."/>
            <person name="Chang J.L."/>
            <person name="Chapple C."/>
            <person name="Chatterji S."/>
            <person name="Chinwalla A."/>
            <person name="Civetta A."/>
            <person name="Clifton S.W."/>
            <person name="Comeron J.M."/>
            <person name="Costello J.C."/>
            <person name="Coyne J.A."/>
            <person name="Daub J."/>
            <person name="David R.G."/>
            <person name="Delcher A.L."/>
            <person name="Delehaunty K."/>
            <person name="Do C.B."/>
            <person name="Ebling H."/>
            <person name="Edwards K."/>
            <person name="Eickbush T."/>
            <person name="Evans J.D."/>
            <person name="Filipski A."/>
            <person name="Findeiss S."/>
            <person name="Freyhult E."/>
            <person name="Fulton L."/>
            <person name="Fulton R."/>
            <person name="Garcia A.C."/>
            <person name="Gardiner A."/>
            <person name="Garfield D.A."/>
            <person name="Garvin B.E."/>
            <person name="Gibson G."/>
            <person name="Gilbert D."/>
            <person name="Gnerre S."/>
            <person name="Godfrey J."/>
            <person name="Good R."/>
            <person name="Gotea V."/>
            <person name="Gravely B."/>
            <person name="Greenberg A.J."/>
            <person name="Griffiths-Jones S."/>
            <person name="Gross S."/>
            <person name="Guigo R."/>
            <person name="Gustafson E.A."/>
            <person name="Haerty W."/>
            <person name="Hahn M.W."/>
            <person name="Halligan D.L."/>
            <person name="Halpern A.L."/>
            <person name="Halter G.M."/>
            <person name="Han M.V."/>
            <person name="Heger A."/>
            <person name="Hillier L."/>
            <person name="Hinrichs A.S."/>
            <person name="Holmes I."/>
            <person name="Hoskins R.A."/>
            <person name="Hubisz M.J."/>
            <person name="Hultmark D."/>
            <person name="Huntley M.A."/>
            <person name="Jaffe D.B."/>
            <person name="Jagadeeshan S."/>
            <person name="Jeck W.R."/>
            <person name="Johnson J."/>
            <person name="Jones C.D."/>
            <person name="Jordan W.C."/>
            <person name="Karpen G.H."/>
            <person name="Kataoka E."/>
            <person name="Keightley P.D."/>
            <person name="Kheradpour P."/>
            <person name="Kirkness E.F."/>
            <person name="Koerich L.B."/>
            <person name="Kristiansen K."/>
            <person name="Kudrna D."/>
            <person name="Kulathinal R.J."/>
            <person name="Kumar S."/>
            <person name="Kwok R."/>
            <person name="Lander E."/>
            <person name="Langley C.H."/>
            <person name="Lapoint R."/>
            <person name="Lazzaro B.P."/>
            <person name="Lee S.J."/>
            <person name="Levesque L."/>
            <person name="Li R."/>
            <person name="Lin C.F."/>
            <person name="Lin M.F."/>
            <person name="Lindblad-Toh K."/>
            <person name="Llopart A."/>
            <person name="Long M."/>
            <person name="Low L."/>
            <person name="Lozovsky E."/>
            <person name="Lu J."/>
            <person name="Luo M."/>
            <person name="Machado C.A."/>
            <person name="Makalowski W."/>
            <person name="Marzo M."/>
            <person name="Matsuda M."/>
            <person name="Matzkin L."/>
            <person name="McAllister B."/>
            <person name="McBride C.S."/>
            <person name="McKernan B."/>
            <person name="McKernan K."/>
            <person name="Mendez-Lago M."/>
            <person name="Minx P."/>
            <person name="Mollenhauer M.U."/>
            <person name="Montooth K."/>
            <person name="Mount S.M."/>
            <person name="Mu X."/>
            <person name="Myers E."/>
            <person name="Negre B."/>
            <person name="Newfeld S."/>
            <person name="Nielsen R."/>
            <person name="Noor M.A."/>
            <person name="O'Grady P."/>
            <person name="Pachter L."/>
            <person name="Papaceit M."/>
            <person name="Parisi M.J."/>
            <person name="Parisi M."/>
            <person name="Parts L."/>
            <person name="Pedersen J.S."/>
            <person name="Pesole G."/>
            <person name="Phillippy A.M."/>
            <person name="Ponting C.P."/>
            <person name="Pop M."/>
            <person name="Porcelli D."/>
            <person name="Powell J.R."/>
            <person name="Prohaska S."/>
            <person name="Pruitt K."/>
            <person name="Puig M."/>
            <person name="Quesneville H."/>
            <person name="Ram K.R."/>
            <person name="Rand D."/>
            <person name="Rasmussen M.D."/>
            <person name="Reed L.K."/>
            <person name="Reenan R."/>
            <person name="Reily A."/>
            <person name="Remington K.A."/>
            <person name="Rieger T.T."/>
            <person name="Ritchie M.G."/>
            <person name="Robin C."/>
            <person name="Rogers Y.H."/>
            <person name="Rohde C."/>
            <person name="Rozas J."/>
            <person name="Rubenfield M.J."/>
            <person name="Ruiz A."/>
            <person name="Russo S."/>
            <person name="Salzberg S.L."/>
            <person name="Sanchez-Gracia A."/>
            <person name="Saranga D.J."/>
            <person name="Sato H."/>
            <person name="Schaeffer S.W."/>
            <person name="Schatz M.C."/>
            <person name="Schlenke T."/>
            <person name="Schwartz R."/>
            <person name="Segarra C."/>
            <person name="Singh R.S."/>
            <person name="Sirot L."/>
            <person name="Sirota M."/>
            <person name="Sisneros N.B."/>
            <person name="Smith C.D."/>
            <person name="Smith T.F."/>
            <person name="Spieth J."/>
            <person name="Stage D.E."/>
            <person name="Stark A."/>
            <person name="Stephan W."/>
            <person name="Strausberg R.L."/>
            <person name="Strempel S."/>
            <person name="Sturgill D."/>
            <person name="Sutton G."/>
            <person name="Sutton G.G."/>
            <person name="Tao W."/>
            <person name="Teichmann S."/>
            <person name="Tobari Y.N."/>
            <person name="Tomimura Y."/>
            <person name="Tsolas J.M."/>
            <person name="Valente V.L."/>
            <person name="Venter E."/>
            <person name="Venter J.C."/>
            <person name="Vicario S."/>
            <person name="Vieira F.G."/>
            <person name="Vilella A.J."/>
            <person name="Villasante A."/>
            <person name="Walenz B."/>
            <person name="Wang J."/>
            <person name="Wasserman M."/>
            <person name="Watts T."/>
            <person name="Wilson D."/>
            <person name="Wilson R.K."/>
            <person name="Wing R.A."/>
            <person name="Wolfner M.F."/>
            <person name="Wong A."/>
            <person name="Wong G.K."/>
            <person name="Wu C.I."/>
            <person name="Wu G."/>
            <person name="Yamamoto D."/>
            <person name="Yang H.P."/>
            <person name="Yang S.P."/>
            <person name="Yorke J.A."/>
            <person name="Yoshida K."/>
            <person name="Zdobnov E."/>
            <person name="Zhang P."/>
            <person name="Zhang Y."/>
            <person name="Zimin A.V."/>
            <person name="Baldwin J."/>
            <person name="Abdouelleil A."/>
            <person name="Abdulkadir J."/>
            <person name="Abebe A."/>
            <person name="Abera B."/>
            <person name="Abreu J."/>
            <person name="Acer S.C."/>
            <person name="Aftuck L."/>
            <person name="Alexander A."/>
            <person name="An P."/>
            <person name="Anderson E."/>
            <person name="Anderson S."/>
            <person name="Arachi H."/>
            <person name="Azer M."/>
            <person name="Bachantsang P."/>
            <person name="Barry A."/>
            <person name="Bayul T."/>
            <person name="Berlin A."/>
            <person name="Bessette D."/>
            <person name="Bloom T."/>
            <person name="Blye J."/>
            <person name="Boguslavskiy L."/>
            <person name="Bonnet C."/>
            <person name="Boukhgalter B."/>
            <person name="Bourzgui I."/>
            <person name="Brown A."/>
            <person name="Cahill P."/>
            <person name="Channer S."/>
            <person name="Cheshatsang Y."/>
            <person name="Chuda L."/>
            <person name="Citroen M."/>
            <person name="Collymore A."/>
            <person name="Cooke P."/>
            <person name="Costello M."/>
            <person name="D'Aco K."/>
            <person name="Daza R."/>
            <person name="De Haan G."/>
            <person name="DeGray S."/>
            <person name="DeMaso C."/>
            <person name="Dhargay N."/>
            <person name="Dooley K."/>
            <person name="Dooley E."/>
            <person name="Doricent M."/>
            <person name="Dorje P."/>
            <person name="Dorjee K."/>
            <person name="Dupes A."/>
            <person name="Elong R."/>
            <person name="Falk J."/>
            <person name="Farina A."/>
            <person name="Faro S."/>
            <person name="Ferguson D."/>
            <person name="Fisher S."/>
            <person name="Foley C.D."/>
            <person name="Franke A."/>
            <person name="Friedrich D."/>
            <person name="Gadbois L."/>
            <person name="Gearin G."/>
            <person name="Gearin C.R."/>
            <person name="Giannoukos G."/>
            <person name="Goode T."/>
            <person name="Graham J."/>
            <person name="Grandbois E."/>
            <person name="Grewal S."/>
            <person name="Gyaltsen K."/>
            <person name="Hafez N."/>
            <person name="Hagos B."/>
            <person name="Hall J."/>
            <person name="Henson C."/>
            <person name="Hollinger A."/>
            <person name="Honan T."/>
            <person name="Huard M.D."/>
            <person name="Hughes L."/>
            <person name="Hurhula B."/>
            <person name="Husby M.E."/>
            <person name="Kamat A."/>
            <person name="Kanga B."/>
            <person name="Kashin S."/>
            <person name="Khazanovich D."/>
            <person name="Kisner P."/>
            <person name="Lance K."/>
            <person name="Lara M."/>
            <person name="Lee W."/>
            <person name="Lennon N."/>
            <person name="Letendre F."/>
            <person name="LeVine R."/>
            <person name="Lipovsky A."/>
            <person name="Liu X."/>
            <person name="Liu J."/>
            <person name="Liu S."/>
            <person name="Lokyitsang T."/>
            <person name="Lokyitsang Y."/>
            <person name="Lubonja R."/>
            <person name="Lui A."/>
            <person name="MacDonald P."/>
            <person name="Magnisalis V."/>
            <person name="Maru K."/>
            <person name="Matthews C."/>
            <person name="McCusker W."/>
            <person name="McDonough S."/>
            <person name="Mehta T."/>
            <person name="Meldrim J."/>
            <person name="Meneus L."/>
            <person name="Mihai O."/>
            <person name="Mihalev A."/>
            <person name="Mihova T."/>
            <person name="Mittelman R."/>
            <person name="Mlenga V."/>
            <person name="Montmayeur A."/>
            <person name="Mulrain L."/>
            <person name="Navidi A."/>
            <person name="Naylor J."/>
            <person name="Negash T."/>
            <person name="Nguyen T."/>
            <person name="Nguyen N."/>
            <person name="Nicol R."/>
            <person name="Norbu C."/>
            <person name="Norbu N."/>
            <person name="Novod N."/>
            <person name="O'Neill B."/>
            <person name="Osman S."/>
            <person name="Markiewicz E."/>
            <person name="Oyono O.L."/>
            <person name="Patti C."/>
            <person name="Phunkhang P."/>
            <person name="Pierre F."/>
            <person name="Priest M."/>
            <person name="Raghuraman S."/>
            <person name="Rege F."/>
            <person name="Reyes R."/>
            <person name="Rise C."/>
            <person name="Rogov P."/>
            <person name="Ross K."/>
            <person name="Ryan E."/>
            <person name="Settipalli S."/>
            <person name="Shea T."/>
            <person name="Sherpa N."/>
            <person name="Shi L."/>
            <person name="Shih D."/>
            <person name="Sparrow T."/>
            <person name="Spaulding J."/>
            <person name="Stalker J."/>
            <person name="Stange-Thomann N."/>
            <person name="Stavropoulos S."/>
            <person name="Stone C."/>
            <person name="Strader C."/>
            <person name="Tesfaye S."/>
            <person name="Thomson T."/>
            <person name="Thoulutsang Y."/>
            <person name="Thoulutsang D."/>
            <person name="Topham K."/>
            <person name="Topping I."/>
            <person name="Tsamla T."/>
            <person name="Vassiliev H."/>
            <person name="Vo A."/>
            <person name="Wangchuk T."/>
            <person name="Wangdi T."/>
            <person name="Weiand M."/>
            <person name="Wilkinson J."/>
            <person name="Wilson A."/>
            <person name="Yadav S."/>
            <person name="Young G."/>
            <person name="Yu Q."/>
            <person name="Zembek L."/>
            <person name="Zhong D."/>
            <person name="Zimmer A."/>
            <person name="Zwirko Z."/>
            <person name="Jaffe D.B."/>
            <person name="Alvarez P."/>
            <person name="Brockman W."/>
            <person name="Butler J."/>
            <person name="Chin C."/>
            <person name="Gnerre S."/>
            <person name="Grabherr M."/>
            <person name="Kleber M."/>
            <person name="Mauceli E."/>
            <person name="MacCallum I."/>
        </authorList>
    </citation>
    <scope>NUCLEOTIDE SEQUENCE [LARGE SCALE GENOMIC DNA]</scope>
    <source>
        <strain evidence="9">MSH-3 / Tucson 14011-0111.49</strain>
    </source>
</reference>
<dbReference type="Gene3D" id="1.10.510.10">
    <property type="entry name" value="Transferase(Phosphotransferase) domain 1"/>
    <property type="match status" value="1"/>
</dbReference>
<keyword evidence="9" id="KW-1185">Reference proteome</keyword>
<dbReference type="OMA" id="RGEPYGH"/>
<dbReference type="SMR" id="B4H7E4"/>
<keyword evidence="3" id="KW-0547">Nucleotide-binding</keyword>
<feature type="region of interest" description="Disordered" evidence="6">
    <location>
        <begin position="1"/>
        <end position="100"/>
    </location>
</feature>
<organism evidence="9">
    <name type="scientific">Drosophila persimilis</name>
    <name type="common">Fruit fly</name>
    <dbReference type="NCBI Taxonomy" id="7234"/>
    <lineage>
        <taxon>Eukaryota</taxon>
        <taxon>Metazoa</taxon>
        <taxon>Ecdysozoa</taxon>
        <taxon>Arthropoda</taxon>
        <taxon>Hexapoda</taxon>
        <taxon>Insecta</taxon>
        <taxon>Pterygota</taxon>
        <taxon>Neoptera</taxon>
        <taxon>Endopterygota</taxon>
        <taxon>Diptera</taxon>
        <taxon>Brachycera</taxon>
        <taxon>Muscomorpha</taxon>
        <taxon>Ephydroidea</taxon>
        <taxon>Drosophilidae</taxon>
        <taxon>Drosophila</taxon>
        <taxon>Sophophora</taxon>
    </lineage>
</organism>
<dbReference type="InterPro" id="IPR045270">
    <property type="entry name" value="STKc_AGC"/>
</dbReference>
<dbReference type="CDD" id="cd05123">
    <property type="entry name" value="STKc_AGC"/>
    <property type="match status" value="1"/>
</dbReference>
<protein>
    <submittedName>
        <fullName evidence="8">GL26994</fullName>
    </submittedName>
</protein>
<evidence type="ECO:0000256" key="4">
    <source>
        <dbReference type="ARBA" id="ARBA00022777"/>
    </source>
</evidence>
<accession>B4H7E4</accession>